<keyword evidence="2" id="KW-1185">Reference proteome</keyword>
<dbReference type="EMBL" id="CYKH01001914">
    <property type="protein sequence ID" value="CUG91374.1"/>
    <property type="molecule type" value="Genomic_DNA"/>
</dbReference>
<evidence type="ECO:0000313" key="1">
    <source>
        <dbReference type="EMBL" id="CUG91374.1"/>
    </source>
</evidence>
<accession>A0A0S4JS69</accession>
<name>A0A0S4JS69_BODSA</name>
<feature type="non-terminal residue" evidence="1">
    <location>
        <position position="1699"/>
    </location>
</feature>
<evidence type="ECO:0000313" key="2">
    <source>
        <dbReference type="Proteomes" id="UP000051952"/>
    </source>
</evidence>
<gene>
    <name evidence="1" type="ORF">BSAL_31640</name>
</gene>
<protein>
    <submittedName>
        <fullName evidence="1">Uncharacterized protein</fullName>
    </submittedName>
</protein>
<dbReference type="Proteomes" id="UP000051952">
    <property type="component" value="Unassembled WGS sequence"/>
</dbReference>
<reference evidence="2" key="1">
    <citation type="submission" date="2015-09" db="EMBL/GenBank/DDBJ databases">
        <authorList>
            <consortium name="Pathogen Informatics"/>
        </authorList>
    </citation>
    <scope>NUCLEOTIDE SEQUENCE [LARGE SCALE GENOMIC DNA]</scope>
    <source>
        <strain evidence="2">Lake Konstanz</strain>
    </source>
</reference>
<proteinExistence type="predicted"/>
<organism evidence="1 2">
    <name type="scientific">Bodo saltans</name>
    <name type="common">Flagellated protozoan</name>
    <dbReference type="NCBI Taxonomy" id="75058"/>
    <lineage>
        <taxon>Eukaryota</taxon>
        <taxon>Discoba</taxon>
        <taxon>Euglenozoa</taxon>
        <taxon>Kinetoplastea</taxon>
        <taxon>Metakinetoplastina</taxon>
        <taxon>Eubodonida</taxon>
        <taxon>Bodonidae</taxon>
        <taxon>Bodo</taxon>
    </lineage>
</organism>
<sequence length="1699" mass="190796">MSLDALVAALPLVEWKPTFRAAVIVTAGDAATLTGATVKLVTCHTVPQLCHGVTTTHDDYNSPYDVNSLPMTRLYSLCDEGDNAIHLNDTKEALLQELEASIQDHAAAWGSKMKIQRNATFCPATVAGAALSMAKKRSQVEHEESTKVDAPNITDPSDVGFELLSPTTRKSDAPRYLQWTLFCAVVRDLLPSQDRVAITLLTTFLIRILSEDVTLLRLEVSEDEESEPDSHKLRRVGLNVRRRLSIRQQALQHCASYIASDLHDRCTLHTLPTALTPSRTPERPLQLRCPDSNVSTAQIWTTSRQRCSVSVQQQHLGVYVHPSSTTFAYHCQMGFRKGIAVDAFPPSLLTDPTAVRWPNDNELCCLHIEYLACDAILSFPAGTMPPHDNLHRWWDHYDKNVPERRSECDWFAITATKTSSRRLVVQIILWYLIEESLKTEIPVTASKYTTMPVQHILRYLEAHVVDVHSRIHQACGQLIKLIKMHKSHLAYTWSNPKDFGVQLTLETPETVQQYKAELKRLQDLAEAKIVDADPKRMNLEQLRNETCTSPECPRHPRFVSDYRFRPPDCYRCQSNSRQCEAIEAETTNSIHMPYASAVIASLCNPPPTLEASSKAAMRCLTLLSEDFRKLTHCNNSGQCVMQRGRWMQDLRTLANWNANIHIHCPLLKEKPKTIELRRVSDIFKIATDSIEAVAVQSLQRDNCYPMQCVAKQHTSVHLFTDAQLEISHVEWVEEHPRDCTSNEATTLLSTNNDATVRGNIAYTKNVSAACRRELKLQRRDTVAVLGTVRCFVETQHRMALQVILNDKRPRHCLRLQSCWEGSAAGRIAHSWVPEQRPHGVLSPTKRQRTDFIASTTMSKSCALVLIAQQYGMLFARDAHHDVGAAVLHATINKAGDLLEAVLAPAISNGNLPTQWEAVRRAATIVQAICAFIPHCWEDRFGEIPKAYLTALVFANVATLFIQKAPCTMCVRLEPLQTLARHGSTQWLPKSLCGHENEILLPLIQRLDSSASCSRAISHSTWSRAPASLLVYDGEVVFVDGRKSTYNLNLHNGEVFANNAPLTGLPRSITTANMFMKLFGKRNYLVHTVRSGWYRASADFALTILARVTLDESVSIDSTRNAVSRKLFFEFSLKQEIVLEEVVQFGGETSAATLRFRLHGIEPTKPIRNQKHFVWCFENVDPAVNIYRPAPSDENQSWLDSQDVSRITVVGVPLATANATAPNAVCYRSIPLLHQSAALCQLTASTYLESRTKIEPTPKSVEVLLAPFEDNTARITFLVDENRQSIFLEHFQTSFKVTDDGLVWADDVDYQLSEDQAVHWLPCCQQYLRLTLKSSDASQLKPKELVLLPLGFFENDRICKPTGFVVKASLHEHFGYIECDSFEGRILLATLLTFGSSGVLCDVGDFNFPTAHIEHITALLRRSFSNVPWTERERMLMEHLHKVNSNPSVHLLCAALEKYSMGADFLSHAATNEAEPQTVSGIFTNKNDISEMTSQYRVSLKSSSMHPCCVLEEDELRLAFTFSLDCGPPLNAFIGSNADWNISAATNAPRNINDCVRKCTDVYRKLSKLLTSDLTDDARMTWIPKSDELVSRGDVAKGIADNLLSSLTSSWDRSNRHHGQVSRHKLSLALHEVGGALHAVIQLKVKVLEALREFSDSLVIREESPEKTEHPHSDVLVRLLYVSHRIERLHQHHIPRIVAA</sequence>
<dbReference type="VEuPathDB" id="TriTrypDB:BSAL_76610"/>